<dbReference type="PANTHER" id="PTHR32411:SF43">
    <property type="entry name" value="CYSTEINE-RICH REPEAT SECRETORY PROTEIN 38"/>
    <property type="match status" value="1"/>
</dbReference>
<dbReference type="InterPro" id="IPR050581">
    <property type="entry name" value="CRR_secretory_protein"/>
</dbReference>
<dbReference type="EMBL" id="BAABME010011843">
    <property type="protein sequence ID" value="GAA0184370.1"/>
    <property type="molecule type" value="Genomic_DNA"/>
</dbReference>
<evidence type="ECO:0000259" key="6">
    <source>
        <dbReference type="PROSITE" id="PS51473"/>
    </source>
</evidence>
<gene>
    <name evidence="7" type="ORF">LIER_31658</name>
</gene>
<dbReference type="AlphaFoldDB" id="A0AAV3RV71"/>
<evidence type="ECO:0000256" key="5">
    <source>
        <dbReference type="ARBA" id="ARBA00038515"/>
    </source>
</evidence>
<evidence type="ECO:0000313" key="7">
    <source>
        <dbReference type="EMBL" id="GAA0184370.1"/>
    </source>
</evidence>
<dbReference type="GO" id="GO:0005576">
    <property type="term" value="C:extracellular region"/>
    <property type="evidence" value="ECO:0007669"/>
    <property type="project" value="UniProtKB-SubCell"/>
</dbReference>
<sequence length="72" mass="8180">MGLCRGDIAIDTCRECLGIASAEITERCPKEKESIIWYEQCMLRYNNISFFGTMATLPGKFMWNANNVPDPD</sequence>
<keyword evidence="3" id="KW-0732">Signal</keyword>
<comment type="subcellular location">
    <subcellularLocation>
        <location evidence="1">Secreted</location>
    </subcellularLocation>
</comment>
<reference evidence="7 8" key="1">
    <citation type="submission" date="2024-01" db="EMBL/GenBank/DDBJ databases">
        <title>The complete chloroplast genome sequence of Lithospermum erythrorhizon: insights into the phylogenetic relationship among Boraginaceae species and the maternal lineages of purple gromwells.</title>
        <authorList>
            <person name="Okada T."/>
            <person name="Watanabe K."/>
        </authorList>
    </citation>
    <scope>NUCLEOTIDE SEQUENCE [LARGE SCALE GENOMIC DNA]</scope>
</reference>
<dbReference type="CDD" id="cd23509">
    <property type="entry name" value="Gnk2-like"/>
    <property type="match status" value="1"/>
</dbReference>
<accession>A0AAV3RV71</accession>
<evidence type="ECO:0000256" key="4">
    <source>
        <dbReference type="ARBA" id="ARBA00022737"/>
    </source>
</evidence>
<dbReference type="Gene3D" id="3.30.430.20">
    <property type="entry name" value="Gnk2 domain, C-X8-C-X2-C motif"/>
    <property type="match status" value="1"/>
</dbReference>
<keyword evidence="4" id="KW-0677">Repeat</keyword>
<proteinExistence type="inferred from homology"/>
<organism evidence="7 8">
    <name type="scientific">Lithospermum erythrorhizon</name>
    <name type="common">Purple gromwell</name>
    <name type="synonym">Lithospermum officinale var. erythrorhizon</name>
    <dbReference type="NCBI Taxonomy" id="34254"/>
    <lineage>
        <taxon>Eukaryota</taxon>
        <taxon>Viridiplantae</taxon>
        <taxon>Streptophyta</taxon>
        <taxon>Embryophyta</taxon>
        <taxon>Tracheophyta</taxon>
        <taxon>Spermatophyta</taxon>
        <taxon>Magnoliopsida</taxon>
        <taxon>eudicotyledons</taxon>
        <taxon>Gunneridae</taxon>
        <taxon>Pentapetalae</taxon>
        <taxon>asterids</taxon>
        <taxon>lamiids</taxon>
        <taxon>Boraginales</taxon>
        <taxon>Boraginaceae</taxon>
        <taxon>Boraginoideae</taxon>
        <taxon>Lithospermeae</taxon>
        <taxon>Lithospermum</taxon>
    </lineage>
</organism>
<dbReference type="PROSITE" id="PS51473">
    <property type="entry name" value="GNK2"/>
    <property type="match status" value="1"/>
</dbReference>
<comment type="similarity">
    <text evidence="5">Belongs to the cysteine-rich repeat secretory protein family.</text>
</comment>
<name>A0AAV3RV71_LITER</name>
<keyword evidence="8" id="KW-1185">Reference proteome</keyword>
<dbReference type="InterPro" id="IPR002902">
    <property type="entry name" value="GNK2"/>
</dbReference>
<evidence type="ECO:0000313" key="8">
    <source>
        <dbReference type="Proteomes" id="UP001454036"/>
    </source>
</evidence>
<keyword evidence="2" id="KW-0964">Secreted</keyword>
<evidence type="ECO:0000256" key="3">
    <source>
        <dbReference type="ARBA" id="ARBA00022729"/>
    </source>
</evidence>
<dbReference type="Pfam" id="PF01657">
    <property type="entry name" value="Stress-antifung"/>
    <property type="match status" value="1"/>
</dbReference>
<protein>
    <recommendedName>
        <fullName evidence="6">Gnk2-homologous domain-containing protein</fullName>
    </recommendedName>
</protein>
<comment type="caution">
    <text evidence="7">The sequence shown here is derived from an EMBL/GenBank/DDBJ whole genome shotgun (WGS) entry which is preliminary data.</text>
</comment>
<dbReference type="PANTHER" id="PTHR32411">
    <property type="entry name" value="CYSTEINE-RICH REPEAT SECRETORY PROTEIN 38-RELATED"/>
    <property type="match status" value="1"/>
</dbReference>
<dbReference type="Proteomes" id="UP001454036">
    <property type="component" value="Unassembled WGS sequence"/>
</dbReference>
<evidence type="ECO:0000256" key="1">
    <source>
        <dbReference type="ARBA" id="ARBA00004613"/>
    </source>
</evidence>
<dbReference type="InterPro" id="IPR038408">
    <property type="entry name" value="GNK2_sf"/>
</dbReference>
<feature type="domain" description="Gnk2-homologous" evidence="6">
    <location>
        <begin position="1"/>
        <end position="50"/>
    </location>
</feature>
<evidence type="ECO:0000256" key="2">
    <source>
        <dbReference type="ARBA" id="ARBA00022525"/>
    </source>
</evidence>